<organism evidence="1 2">
    <name type="scientific">Microbacterium testaceum</name>
    <name type="common">Aureobacterium testaceum</name>
    <name type="synonym">Brevibacterium testaceum</name>
    <dbReference type="NCBI Taxonomy" id="2033"/>
    <lineage>
        <taxon>Bacteria</taxon>
        <taxon>Bacillati</taxon>
        <taxon>Actinomycetota</taxon>
        <taxon>Actinomycetes</taxon>
        <taxon>Micrococcales</taxon>
        <taxon>Microbacteriaceae</taxon>
        <taxon>Microbacterium</taxon>
    </lineage>
</organism>
<proteinExistence type="predicted"/>
<dbReference type="AlphaFoldDB" id="A0A4Y3QIY6"/>
<evidence type="ECO:0000313" key="1">
    <source>
        <dbReference type="EMBL" id="GEB44859.1"/>
    </source>
</evidence>
<dbReference type="EMBL" id="BJML01000001">
    <property type="protein sequence ID" value="GEB44859.1"/>
    <property type="molecule type" value="Genomic_DNA"/>
</dbReference>
<reference evidence="1 2" key="1">
    <citation type="submission" date="2019-06" db="EMBL/GenBank/DDBJ databases">
        <title>Whole genome shotgun sequence of Microbacterium testaceum NBRC 12675.</title>
        <authorList>
            <person name="Hosoyama A."/>
            <person name="Uohara A."/>
            <person name="Ohji S."/>
            <person name="Ichikawa N."/>
        </authorList>
    </citation>
    <scope>NUCLEOTIDE SEQUENCE [LARGE SCALE GENOMIC DNA]</scope>
    <source>
        <strain evidence="1 2">NBRC 12675</strain>
    </source>
</reference>
<comment type="caution">
    <text evidence="1">The sequence shown here is derived from an EMBL/GenBank/DDBJ whole genome shotgun (WGS) entry which is preliminary data.</text>
</comment>
<evidence type="ECO:0000313" key="2">
    <source>
        <dbReference type="Proteomes" id="UP000319525"/>
    </source>
</evidence>
<sequence>MEAMFCSSDREGPGWTAERLLRAEAHTTAGRMGDSEYVAMLSGLSGNRNPASENVPETDESRVVAMATNPALEVSGA</sequence>
<gene>
    <name evidence="1" type="ORF">MTE01_08040</name>
</gene>
<accession>A0A4Y3QIY6</accession>
<dbReference type="Proteomes" id="UP000319525">
    <property type="component" value="Unassembled WGS sequence"/>
</dbReference>
<protein>
    <submittedName>
        <fullName evidence="1">Uncharacterized protein</fullName>
    </submittedName>
</protein>
<name>A0A4Y3QIY6_MICTE</name>